<accession>A0ABN4H5N0</accession>
<protein>
    <submittedName>
        <fullName evidence="1">Uncharacterized protein</fullName>
    </submittedName>
</protein>
<organism evidence="1 2">
    <name type="scientific">Francisella orientalis</name>
    <dbReference type="NCBI Taxonomy" id="299583"/>
    <lineage>
        <taxon>Bacteria</taxon>
        <taxon>Pseudomonadati</taxon>
        <taxon>Pseudomonadota</taxon>
        <taxon>Gammaproteobacteria</taxon>
        <taxon>Thiotrichales</taxon>
        <taxon>Francisellaceae</taxon>
        <taxon>Francisella</taxon>
    </lineage>
</organism>
<proteinExistence type="predicted"/>
<keyword evidence="2" id="KW-1185">Reference proteome</keyword>
<dbReference type="Proteomes" id="UP000035930">
    <property type="component" value="Chromosome"/>
</dbReference>
<gene>
    <name evidence="1" type="ORF">FNO190_1106</name>
</gene>
<reference evidence="1" key="1">
    <citation type="submission" date="2017-08" db="EMBL/GenBank/DDBJ databases">
        <title>Complete Genome Sequence of Francisella noatunensis subsp. orientalis strain FNO190.</title>
        <authorList>
            <person name="Pereira F.L."/>
            <person name="Goncalves L.A."/>
            <person name="Guilherme T.C."/>
            <person name="Soares S.C."/>
            <person name="Dorella F.A."/>
            <person name="Carvalho A.F."/>
            <person name="Leibowitz M.P."/>
            <person name="Leal C.A.G."/>
            <person name="Azevedo V.A.C."/>
            <person name="Figueiredo H.C.P."/>
        </authorList>
    </citation>
    <scope>NUCLEOTIDE SEQUENCE</scope>
    <source>
        <strain evidence="1">FNO190</strain>
    </source>
</reference>
<sequence>MLNLLKQRTRIKMEKNNAVKFTMNPKEGTFAAPP</sequence>
<evidence type="ECO:0000313" key="1">
    <source>
        <dbReference type="EMBL" id="AKN88806.1"/>
    </source>
</evidence>
<evidence type="ECO:0000313" key="2">
    <source>
        <dbReference type="Proteomes" id="UP000035930"/>
    </source>
</evidence>
<dbReference type="EMBL" id="CP011923">
    <property type="protein sequence ID" value="AKN88806.1"/>
    <property type="molecule type" value="Genomic_DNA"/>
</dbReference>
<name>A0ABN4H5N0_9GAMM</name>